<protein>
    <submittedName>
        <fullName evidence="1">Uncharacterized protein</fullName>
    </submittedName>
</protein>
<dbReference type="EMBL" id="BARS01021247">
    <property type="protein sequence ID" value="GAG14015.1"/>
    <property type="molecule type" value="Genomic_DNA"/>
</dbReference>
<reference evidence="1" key="1">
    <citation type="journal article" date="2014" name="Front. Microbiol.">
        <title>High frequency of phylogenetically diverse reductive dehalogenase-homologous genes in deep subseafloor sedimentary metagenomes.</title>
        <authorList>
            <person name="Kawai M."/>
            <person name="Futagami T."/>
            <person name="Toyoda A."/>
            <person name="Takaki Y."/>
            <person name="Nishi S."/>
            <person name="Hori S."/>
            <person name="Arai W."/>
            <person name="Tsubouchi T."/>
            <person name="Morono Y."/>
            <person name="Uchiyama I."/>
            <person name="Ito T."/>
            <person name="Fujiyama A."/>
            <person name="Inagaki F."/>
            <person name="Takami H."/>
        </authorList>
    </citation>
    <scope>NUCLEOTIDE SEQUENCE</scope>
    <source>
        <strain evidence="1">Expedition CK06-06</strain>
    </source>
</reference>
<gene>
    <name evidence="1" type="ORF">S01H1_34160</name>
</gene>
<comment type="caution">
    <text evidence="1">The sequence shown here is derived from an EMBL/GenBank/DDBJ whole genome shotgun (WGS) entry which is preliminary data.</text>
</comment>
<sequence length="37" mass="4159">MGELAVMDIGRTAYEPALELQQRLVQEVQQSEGRIQA</sequence>
<organism evidence="1">
    <name type="scientific">marine sediment metagenome</name>
    <dbReference type="NCBI Taxonomy" id="412755"/>
    <lineage>
        <taxon>unclassified sequences</taxon>
        <taxon>metagenomes</taxon>
        <taxon>ecological metagenomes</taxon>
    </lineage>
</organism>
<accession>X0V7D0</accession>
<feature type="non-terminal residue" evidence="1">
    <location>
        <position position="37"/>
    </location>
</feature>
<dbReference type="AlphaFoldDB" id="X0V7D0"/>
<proteinExistence type="predicted"/>
<name>X0V7D0_9ZZZZ</name>
<evidence type="ECO:0000313" key="1">
    <source>
        <dbReference type="EMBL" id="GAG14015.1"/>
    </source>
</evidence>